<dbReference type="InterPro" id="IPR036703">
    <property type="entry name" value="MOB_kinase_act_sf"/>
</dbReference>
<feature type="binding site" evidence="1">
    <location>
        <position position="171"/>
    </location>
    <ligand>
        <name>Zn(2+)</name>
        <dbReference type="ChEBI" id="CHEBI:29105"/>
    </ligand>
</feature>
<keyword evidence="3" id="KW-1185">Reference proteome</keyword>
<dbReference type="OrthoDB" id="10261121at2759"/>
<dbReference type="SUPFAM" id="SSF101152">
    <property type="entry name" value="Mob1/phocein"/>
    <property type="match status" value="1"/>
</dbReference>
<dbReference type="SMART" id="SM01388">
    <property type="entry name" value="Mob1_phocein"/>
    <property type="match status" value="1"/>
</dbReference>
<dbReference type="eggNOG" id="KOG0440">
    <property type="taxonomic scope" value="Eukaryota"/>
</dbReference>
<dbReference type="EMBL" id="KB445550">
    <property type="protein sequence ID" value="EMD01243.1"/>
    <property type="molecule type" value="Genomic_DNA"/>
</dbReference>
<gene>
    <name evidence="2" type="ORF">BAUCODRAFT_53158</name>
</gene>
<dbReference type="HOGENOM" id="CLU_038321_0_0_1"/>
<feature type="binding site" evidence="1">
    <location>
        <position position="67"/>
    </location>
    <ligand>
        <name>Zn(2+)</name>
        <dbReference type="ChEBI" id="CHEBI:29105"/>
    </ligand>
</feature>
<dbReference type="KEGG" id="bcom:BAUCODRAFT_53158"/>
<dbReference type="Gene3D" id="1.20.140.30">
    <property type="entry name" value="MOB kinase activator"/>
    <property type="match status" value="1"/>
</dbReference>
<feature type="binding site" evidence="1">
    <location>
        <position position="166"/>
    </location>
    <ligand>
        <name>Zn(2+)</name>
        <dbReference type="ChEBI" id="CHEBI:29105"/>
    </ligand>
</feature>
<sequence>FFFREDYAGFIVKGNFMTLAAKPHLIEEGEWLAHQLVEQNRLLTGLIKTASAEDRTTGRPVCNEVTCPSMSAGSTTYTWIDTKGNPINLAANIYIKHIQTWVNGKIQDPALFPTDTLSSPPPLPTLQALTDNPNPNYWLGKLSGFPPRFETEIKNMYKQIFRCYAHLYWQHWFFFWDTSSHRELNTCFVHFVNVGRLYGLFTDKDAEPMQPLIDLWV</sequence>
<organism evidence="2 3">
    <name type="scientific">Baudoinia panamericana (strain UAMH 10762)</name>
    <name type="common">Angels' share fungus</name>
    <name type="synonym">Baudoinia compniacensis (strain UAMH 10762)</name>
    <dbReference type="NCBI Taxonomy" id="717646"/>
    <lineage>
        <taxon>Eukaryota</taxon>
        <taxon>Fungi</taxon>
        <taxon>Dikarya</taxon>
        <taxon>Ascomycota</taxon>
        <taxon>Pezizomycotina</taxon>
        <taxon>Dothideomycetes</taxon>
        <taxon>Dothideomycetidae</taxon>
        <taxon>Mycosphaerellales</taxon>
        <taxon>Teratosphaeriaceae</taxon>
        <taxon>Baudoinia</taxon>
    </lineage>
</organism>
<keyword evidence="1" id="KW-0862">Zinc</keyword>
<dbReference type="Pfam" id="PF03637">
    <property type="entry name" value="Mob1_phocein"/>
    <property type="match status" value="1"/>
</dbReference>
<reference evidence="2 3" key="1">
    <citation type="journal article" date="2012" name="PLoS Pathog.">
        <title>Diverse lifestyles and strategies of plant pathogenesis encoded in the genomes of eighteen Dothideomycetes fungi.</title>
        <authorList>
            <person name="Ohm R.A."/>
            <person name="Feau N."/>
            <person name="Henrissat B."/>
            <person name="Schoch C.L."/>
            <person name="Horwitz B.A."/>
            <person name="Barry K.W."/>
            <person name="Condon B.J."/>
            <person name="Copeland A.C."/>
            <person name="Dhillon B."/>
            <person name="Glaser F."/>
            <person name="Hesse C.N."/>
            <person name="Kosti I."/>
            <person name="LaButti K."/>
            <person name="Lindquist E.A."/>
            <person name="Lucas S."/>
            <person name="Salamov A.A."/>
            <person name="Bradshaw R.E."/>
            <person name="Ciuffetti L."/>
            <person name="Hamelin R.C."/>
            <person name="Kema G.H.J."/>
            <person name="Lawrence C."/>
            <person name="Scott J.A."/>
            <person name="Spatafora J.W."/>
            <person name="Turgeon B.G."/>
            <person name="de Wit P.J.G.M."/>
            <person name="Zhong S."/>
            <person name="Goodwin S.B."/>
            <person name="Grigoriev I.V."/>
        </authorList>
    </citation>
    <scope>NUCLEOTIDE SEQUENCE [LARGE SCALE GENOMIC DNA]</scope>
    <source>
        <strain evidence="2 3">UAMH 10762</strain>
    </source>
</reference>
<keyword evidence="1" id="KW-0479">Metal-binding</keyword>
<feature type="non-terminal residue" evidence="2">
    <location>
        <position position="1"/>
    </location>
</feature>
<feature type="binding site" evidence="1">
    <location>
        <position position="62"/>
    </location>
    <ligand>
        <name>Zn(2+)</name>
        <dbReference type="ChEBI" id="CHEBI:29105"/>
    </ligand>
</feature>
<feature type="non-terminal residue" evidence="2">
    <location>
        <position position="217"/>
    </location>
</feature>
<dbReference type="RefSeq" id="XP_007672427.1">
    <property type="nucleotide sequence ID" value="XM_007674237.1"/>
</dbReference>
<accession>M2M2B1</accession>
<evidence type="ECO:0008006" key="4">
    <source>
        <dbReference type="Google" id="ProtNLM"/>
    </source>
</evidence>
<dbReference type="OMA" id="HTYTWLD"/>
<dbReference type="Proteomes" id="UP000011761">
    <property type="component" value="Unassembled WGS sequence"/>
</dbReference>
<name>M2M2B1_BAUPA</name>
<dbReference type="AlphaFoldDB" id="M2M2B1"/>
<protein>
    <recommendedName>
        <fullName evidence="4">Mob1/phocein</fullName>
    </recommendedName>
</protein>
<dbReference type="PANTHER" id="PTHR22599">
    <property type="entry name" value="MPS ONE BINDER KINASE ACTIVATOR-LIKE MOB"/>
    <property type="match status" value="1"/>
</dbReference>
<evidence type="ECO:0000313" key="2">
    <source>
        <dbReference type="EMBL" id="EMD01243.1"/>
    </source>
</evidence>
<evidence type="ECO:0000313" key="3">
    <source>
        <dbReference type="Proteomes" id="UP000011761"/>
    </source>
</evidence>
<dbReference type="InterPro" id="IPR005301">
    <property type="entry name" value="MOB_kinase_act_fam"/>
</dbReference>
<dbReference type="STRING" id="717646.M2M2B1"/>
<evidence type="ECO:0000256" key="1">
    <source>
        <dbReference type="PIRSR" id="PIRSR605301-1"/>
    </source>
</evidence>
<dbReference type="GeneID" id="19115220"/>
<proteinExistence type="predicted"/>